<dbReference type="RefSeq" id="WP_241714603.1">
    <property type="nucleotide sequence ID" value="NZ_JALBUF010000006.1"/>
</dbReference>
<comment type="caution">
    <text evidence="4">The sequence shown here is derived from an EMBL/GenBank/DDBJ whole genome shotgun (WGS) entry which is preliminary data.</text>
</comment>
<feature type="chain" id="PRO_5040847269" description="Spore germination GerD central core domain-containing protein" evidence="2">
    <location>
        <begin position="31"/>
        <end position="256"/>
    </location>
</feature>
<keyword evidence="5" id="KW-1185">Reference proteome</keyword>
<feature type="signal peptide" evidence="2">
    <location>
        <begin position="1"/>
        <end position="30"/>
    </location>
</feature>
<proteinExistence type="predicted"/>
<evidence type="ECO:0000256" key="2">
    <source>
        <dbReference type="SAM" id="SignalP"/>
    </source>
</evidence>
<evidence type="ECO:0000259" key="3">
    <source>
        <dbReference type="Pfam" id="PF17898"/>
    </source>
</evidence>
<dbReference type="Pfam" id="PF17898">
    <property type="entry name" value="GerD"/>
    <property type="match status" value="1"/>
</dbReference>
<organism evidence="4 5">
    <name type="scientific">Sulfoacidibacillus ferrooxidans</name>
    <dbReference type="NCBI Taxonomy" id="2005001"/>
    <lineage>
        <taxon>Bacteria</taxon>
        <taxon>Bacillati</taxon>
        <taxon>Bacillota</taxon>
        <taxon>Bacilli</taxon>
        <taxon>Bacillales</taxon>
        <taxon>Alicyclobacillaceae</taxon>
        <taxon>Sulfoacidibacillus</taxon>
    </lineage>
</organism>
<feature type="region of interest" description="Disordered" evidence="1">
    <location>
        <begin position="199"/>
        <end position="256"/>
    </location>
</feature>
<evidence type="ECO:0000313" key="5">
    <source>
        <dbReference type="Proteomes" id="UP001139263"/>
    </source>
</evidence>
<dbReference type="EMBL" id="JALBUF010000006">
    <property type="protein sequence ID" value="MCI0183809.1"/>
    <property type="molecule type" value="Genomic_DNA"/>
</dbReference>
<gene>
    <name evidence="4" type="ORF">MM817_02100</name>
</gene>
<feature type="domain" description="Spore germination GerD central core" evidence="3">
    <location>
        <begin position="90"/>
        <end position="199"/>
    </location>
</feature>
<dbReference type="InterPro" id="IPR041262">
    <property type="entry name" value="GerD_central"/>
</dbReference>
<keyword evidence="2" id="KW-0732">Signal</keyword>
<evidence type="ECO:0000313" key="4">
    <source>
        <dbReference type="EMBL" id="MCI0183809.1"/>
    </source>
</evidence>
<dbReference type="AlphaFoldDB" id="A0A9X1V9M8"/>
<accession>A0A9X1V9M8</accession>
<evidence type="ECO:0000256" key="1">
    <source>
        <dbReference type="SAM" id="MobiDB-lite"/>
    </source>
</evidence>
<feature type="compositionally biased region" description="Polar residues" evidence="1">
    <location>
        <begin position="30"/>
        <end position="51"/>
    </location>
</feature>
<dbReference type="PROSITE" id="PS51257">
    <property type="entry name" value="PROKAR_LIPOPROTEIN"/>
    <property type="match status" value="1"/>
</dbReference>
<feature type="compositionally biased region" description="Low complexity" evidence="1">
    <location>
        <begin position="209"/>
        <end position="223"/>
    </location>
</feature>
<protein>
    <recommendedName>
        <fullName evidence="3">Spore germination GerD central core domain-containing protein</fullName>
    </recommendedName>
</protein>
<dbReference type="NCBIfam" id="NF040801">
    <property type="entry name" value="spore_GerD"/>
    <property type="match status" value="1"/>
</dbReference>
<sequence length="256" mass="27540">MVNQLLKRITPALFATTLLLTSCSMGGDQAASNESTNDSSQQQTNGQQASKPSYPDIKAMVIDILHSKDGMNTLKDTISTPEFKRQAAITDADISAAVEKALQQGQNKSFLADQMKDTTFAAAIVKASRQQMTEVQKQLMKDPEYQKSLLTLMASPEFQQTQLQLLKSPEYRKEVMKIMTEALQEPTFRLLFMDSMKEAVKSSGGGNPKQMGQQKSKDSSSQGNKEEDKGSGSDSDSGGGGDGGSDKGDSGSDSGS</sequence>
<feature type="region of interest" description="Disordered" evidence="1">
    <location>
        <begin position="26"/>
        <end position="53"/>
    </location>
</feature>
<reference evidence="4" key="1">
    <citation type="submission" date="2022-03" db="EMBL/GenBank/DDBJ databases">
        <title>Draft Genome Sequence of Firmicute Strain S0AB, a Heterotrophic Iron/Sulfur-Oxidizing Extreme Acidophile.</title>
        <authorList>
            <person name="Vergara E."/>
            <person name="Pakostova E."/>
            <person name="Johnson D.B."/>
            <person name="Holmes D.S."/>
        </authorList>
    </citation>
    <scope>NUCLEOTIDE SEQUENCE</scope>
    <source>
        <strain evidence="4">S0AB</strain>
    </source>
</reference>
<dbReference type="Proteomes" id="UP001139263">
    <property type="component" value="Unassembled WGS sequence"/>
</dbReference>
<name>A0A9X1V9M8_9BACL</name>